<proteinExistence type="predicted"/>
<keyword evidence="1" id="KW-1133">Transmembrane helix</keyword>
<accession>A0A1M5TMK2</accession>
<dbReference type="GO" id="GO:0003677">
    <property type="term" value="F:DNA binding"/>
    <property type="evidence" value="ECO:0007669"/>
    <property type="project" value="TreeGrafter"/>
</dbReference>
<dbReference type="GO" id="GO:0006355">
    <property type="term" value="P:regulation of DNA-templated transcription"/>
    <property type="evidence" value="ECO:0007669"/>
    <property type="project" value="TreeGrafter"/>
</dbReference>
<organism evidence="2 3">
    <name type="scientific">Chryseolinea serpens</name>
    <dbReference type="NCBI Taxonomy" id="947013"/>
    <lineage>
        <taxon>Bacteria</taxon>
        <taxon>Pseudomonadati</taxon>
        <taxon>Bacteroidota</taxon>
        <taxon>Cytophagia</taxon>
        <taxon>Cytophagales</taxon>
        <taxon>Fulvivirgaceae</taxon>
        <taxon>Chryseolinea</taxon>
    </lineage>
</organism>
<reference evidence="2 3" key="1">
    <citation type="submission" date="2016-11" db="EMBL/GenBank/DDBJ databases">
        <authorList>
            <person name="Jaros S."/>
            <person name="Januszkiewicz K."/>
            <person name="Wedrychowicz H."/>
        </authorList>
    </citation>
    <scope>NUCLEOTIDE SEQUENCE [LARGE SCALE GENOMIC DNA]</scope>
    <source>
        <strain evidence="2 3">DSM 24574</strain>
    </source>
</reference>
<dbReference type="AlphaFoldDB" id="A0A1M5TMK2"/>
<evidence type="ECO:0000256" key="1">
    <source>
        <dbReference type="SAM" id="Phobius"/>
    </source>
</evidence>
<dbReference type="OrthoDB" id="1110630at2"/>
<dbReference type="Proteomes" id="UP000184212">
    <property type="component" value="Unassembled WGS sequence"/>
</dbReference>
<dbReference type="Gene3D" id="2.120.10.80">
    <property type="entry name" value="Kelch-type beta propeller"/>
    <property type="match status" value="1"/>
</dbReference>
<name>A0A1M5TMK2_9BACT</name>
<keyword evidence="3" id="KW-1185">Reference proteome</keyword>
<dbReference type="PANTHER" id="PTHR35807">
    <property type="entry name" value="TRANSCRIPTIONAL REGULATOR REDD-RELATED"/>
    <property type="match status" value="1"/>
</dbReference>
<sequence>MLSLTRTFLRVLPLLFFVTGLFAQKVSTVPDYGLSFASHEVIKDQRTSLNLTPEAPFGFDNGFELSFNLSFHRLTNAYGYVVRIIANDSVNIDLLSSPEHSEFHDMGIIVNNKQTDIQYEFLDVKLQPALWTPVRIAFSPQTNQITVTWNGVKKTQAFPVSQLKTFRFFFGANDFGRFNTADVPPMSIKDVVLRDNDKVAAQWELKRHAVNEVYDSQKERVAFVKNPTWLIDQHTKWVHRKNFVIGKYPGVAFNGKDGILYASDVNGVYTLNLQHGEIQFEKITAGNAVHTDANQLLYVEQRHALINYDVFTNTLSHYNPERHTWTNHDTAYHEPNYWHNNKFYNAATGMLYAFGGYGFFSYKNAFWQYDTVAAKWVNLKTKGTIPPRYLGASGVTSKGDKVLIFGGYGSQSGKQELSPQSFYDLYTFDMNDHSVKKLWEFPEGHSTEDLVFSNSLVINEADSCFYVLSFPKNKYESHIKLRRYALRAPETEVLADSIPFRFHDEHSFCDLFLSRATNELVAVTAHKEKGQYKVDVYTINYPPLRTQDVQQQPVTASAAGYYVVLAFGIGAIVLFILLRKKSKAPAVQANIPVHDAAHDIDFLKNLHEEKPVATVNLFGGFQVFDKTGHDITGKFTMTLKELFALILLHSVKNEKGISTTELQEYLWPDKDEVSARNNRNVNIKKLRTLLEEIGNITIENNNSYLRLDIGPEVFCDYQAVFKILNADSSAVPENQKIELLLKYVKRGSLLPNLQTGWLDNFKSDISNRVIDALLAYSAKLDTYKDDKLLLDIADAIFNYDTINQEALVIKCSVLNKKGKYSLARTWYDHFVKEYKNLYAENYPKTFDDVIS</sequence>
<dbReference type="EMBL" id="FQWQ01000003">
    <property type="protein sequence ID" value="SHH51891.1"/>
    <property type="molecule type" value="Genomic_DNA"/>
</dbReference>
<dbReference type="PANTHER" id="PTHR35807:SF1">
    <property type="entry name" value="TRANSCRIPTIONAL REGULATOR REDD"/>
    <property type="match status" value="1"/>
</dbReference>
<dbReference type="InterPro" id="IPR011043">
    <property type="entry name" value="Gal_Oxase/kelch_b-propeller"/>
</dbReference>
<dbReference type="RefSeq" id="WP_143165017.1">
    <property type="nucleotide sequence ID" value="NZ_FQWQ01000003.1"/>
</dbReference>
<keyword evidence="1" id="KW-0472">Membrane</keyword>
<dbReference type="InterPro" id="IPR051677">
    <property type="entry name" value="AfsR-DnrI-RedD_regulator"/>
</dbReference>
<evidence type="ECO:0000313" key="2">
    <source>
        <dbReference type="EMBL" id="SHH51891.1"/>
    </source>
</evidence>
<feature type="transmembrane region" description="Helical" evidence="1">
    <location>
        <begin position="559"/>
        <end position="578"/>
    </location>
</feature>
<dbReference type="InterPro" id="IPR036388">
    <property type="entry name" value="WH-like_DNA-bd_sf"/>
</dbReference>
<dbReference type="Pfam" id="PF24681">
    <property type="entry name" value="Kelch_KLHDC2_KLHL20_DRC7"/>
    <property type="match status" value="1"/>
</dbReference>
<protein>
    <recommendedName>
        <fullName evidence="4">Kelch motif-containing protein</fullName>
    </recommendedName>
</protein>
<keyword evidence="1" id="KW-0812">Transmembrane</keyword>
<dbReference type="Gene3D" id="1.10.10.10">
    <property type="entry name" value="Winged helix-like DNA-binding domain superfamily/Winged helix DNA-binding domain"/>
    <property type="match status" value="1"/>
</dbReference>
<dbReference type="STRING" id="947013.SAMN04488109_4165"/>
<evidence type="ECO:0008006" key="4">
    <source>
        <dbReference type="Google" id="ProtNLM"/>
    </source>
</evidence>
<dbReference type="SUPFAM" id="SSF50965">
    <property type="entry name" value="Galactose oxidase, central domain"/>
    <property type="match status" value="1"/>
</dbReference>
<gene>
    <name evidence="2" type="ORF">SAMN04488109_4165</name>
</gene>
<dbReference type="InterPro" id="IPR015915">
    <property type="entry name" value="Kelch-typ_b-propeller"/>
</dbReference>
<evidence type="ECO:0000313" key="3">
    <source>
        <dbReference type="Proteomes" id="UP000184212"/>
    </source>
</evidence>